<feature type="domain" description="Ig-like" evidence="11">
    <location>
        <begin position="277"/>
        <end position="408"/>
    </location>
</feature>
<evidence type="ECO:0000313" key="13">
    <source>
        <dbReference type="EMBL" id="RXN11616.1"/>
    </source>
</evidence>
<reference evidence="12 14" key="1">
    <citation type="submission" date="2018-03" db="EMBL/GenBank/DDBJ databases">
        <title>Draft genome sequence of Rohu Carp (Labeo rohita).</title>
        <authorList>
            <person name="Das P."/>
            <person name="Kushwaha B."/>
            <person name="Joshi C.G."/>
            <person name="Kumar D."/>
            <person name="Nagpure N.S."/>
            <person name="Sahoo L."/>
            <person name="Das S.P."/>
            <person name="Bit A."/>
            <person name="Patnaik S."/>
            <person name="Meher P.K."/>
            <person name="Jayasankar P."/>
            <person name="Koringa P.G."/>
            <person name="Patel N.V."/>
            <person name="Hinsu A.T."/>
            <person name="Kumar R."/>
            <person name="Pandey M."/>
            <person name="Agarwal S."/>
            <person name="Srivastava S."/>
            <person name="Singh M."/>
            <person name="Iquebal M.A."/>
            <person name="Jaiswal S."/>
            <person name="Angadi U.B."/>
            <person name="Kumar N."/>
            <person name="Raza M."/>
            <person name="Shah T.M."/>
            <person name="Rai A."/>
            <person name="Jena J.K."/>
        </authorList>
    </citation>
    <scope>NUCLEOTIDE SEQUENCE [LARGE SCALE GENOMIC DNA]</scope>
    <source>
        <strain evidence="12">DASCIFA01</strain>
        <tissue evidence="12">Testis</tissue>
    </source>
</reference>
<dbReference type="Proteomes" id="UP000290572">
    <property type="component" value="Unassembled WGS sequence"/>
</dbReference>
<evidence type="ECO:0000256" key="1">
    <source>
        <dbReference type="ARBA" id="ARBA00004167"/>
    </source>
</evidence>
<comment type="subcellular location">
    <subcellularLocation>
        <location evidence="1">Membrane</location>
        <topology evidence="1">Single-pass membrane protein</topology>
    </subcellularLocation>
</comment>
<feature type="domain" description="Ig-like" evidence="11">
    <location>
        <begin position="149"/>
        <end position="265"/>
    </location>
</feature>
<evidence type="ECO:0000256" key="2">
    <source>
        <dbReference type="ARBA" id="ARBA00022692"/>
    </source>
</evidence>
<dbReference type="Pfam" id="PF07686">
    <property type="entry name" value="V-set"/>
    <property type="match status" value="1"/>
</dbReference>
<keyword evidence="8" id="KW-0393">Immunoglobulin domain</keyword>
<keyword evidence="3 10" id="KW-0732">Signal</keyword>
<comment type="caution">
    <text evidence="12">The sequence shown here is derived from an EMBL/GenBank/DDBJ whole genome shotgun (WGS) entry which is preliminary data.</text>
</comment>
<evidence type="ECO:0000256" key="4">
    <source>
        <dbReference type="ARBA" id="ARBA00022737"/>
    </source>
</evidence>
<evidence type="ECO:0000256" key="8">
    <source>
        <dbReference type="ARBA" id="ARBA00023319"/>
    </source>
</evidence>
<dbReference type="AlphaFoldDB" id="A0A498LFK1"/>
<keyword evidence="4" id="KW-0677">Repeat</keyword>
<dbReference type="EMBL" id="QBIY01013120">
    <property type="protein sequence ID" value="RXN11616.1"/>
    <property type="molecule type" value="Genomic_DNA"/>
</dbReference>
<sequence>MDKGAGLRPVILFIALVSFCEARVVKVPVGPLVHVEGQAVSIRCDVSDYEGPRDQDFEWYLVVADKTLQLTSTFEVNFADPSVRDRVNSGDISQHKLGDAASELRFKKVRATDSGVYRCSTTSTDSVISGNYHADVELKVIGDSLKVAPAIPKSAVNEGESVELQCNATRGFTEHTFLSVTWSVRKGSSPLEEILTFGPDDKIKVGHNYTQRYTDAGLQLDLRGGGFYGLVLKNAKPSDQGEYVCTAQEWVRQGEEGRNWRKILEKSEEMGKVVVTPAELQFKVTLTAPLNPQSTSEPTELRCEVGDLLHLRDGRLGVTWSYSTNAPGDVSQKKITVASLNEQGALIAGSEYQKRMDSGEIAVTRKESNVFVLRILQTQDADMGSYSCAVTAWKPTSQSGWEKAKEVQSTPVTVQWTPKIPVLQVLAHRVREASTGGSTFEMSCRVTGQNLKNPGYSVLIRFEETIGGKSRKVLSLSQDSVLQLEEWSEPSRIDSVVLEKTGQLEYRFRLYGAQVTDRGFYYCDVAAWTRDQSQDWIKAVSAESNKIEIAFVHKGPVFNISIRSEANNVIPGDMVQMKCIISILDASPNTGDMAFDVRWFQNTNMAVDNGVQPLITMDRWGVVKKTGSNDTSLERTDHHTFVLTLHKVQERDVGEYHCTATPWLLSPATGTWNKEKDLTSASSFLSVKIELWESLKMPVGYGLAAAVIAGILSLLLGLAVAHCCFSRNPMHTPRPRNKLMDLDMD</sequence>
<keyword evidence="7" id="KW-1015">Disulfide bond</keyword>
<dbReference type="InterPro" id="IPR013151">
    <property type="entry name" value="Immunoglobulin_dom"/>
</dbReference>
<feature type="transmembrane region" description="Helical" evidence="9">
    <location>
        <begin position="701"/>
        <end position="725"/>
    </location>
</feature>
<dbReference type="EMBL" id="QBIY01013352">
    <property type="protein sequence ID" value="RXN07088.1"/>
    <property type="molecule type" value="Genomic_DNA"/>
</dbReference>
<name>A0A498LFK1_LABRO</name>
<dbReference type="InterPro" id="IPR003599">
    <property type="entry name" value="Ig_sub"/>
</dbReference>
<dbReference type="PROSITE" id="PS50835">
    <property type="entry name" value="IG_LIKE"/>
    <property type="match status" value="5"/>
</dbReference>
<dbReference type="PANTHER" id="PTHR12207">
    <property type="entry name" value="V-SET AND TRANSMEMBRANE DOMAIN-CONTAINING PROTEIN"/>
    <property type="match status" value="1"/>
</dbReference>
<dbReference type="FunFam" id="2.60.40.10:FF:002026">
    <property type="entry name" value="Prostaglandin F2 receptor inhibitor"/>
    <property type="match status" value="1"/>
</dbReference>
<dbReference type="InterPro" id="IPR036179">
    <property type="entry name" value="Ig-like_dom_sf"/>
</dbReference>
<dbReference type="GO" id="GO:0016020">
    <property type="term" value="C:membrane"/>
    <property type="evidence" value="ECO:0007669"/>
    <property type="project" value="UniProtKB-SubCell"/>
</dbReference>
<dbReference type="Pfam" id="PF00047">
    <property type="entry name" value="ig"/>
    <property type="match status" value="1"/>
</dbReference>
<keyword evidence="6 9" id="KW-0472">Membrane</keyword>
<keyword evidence="12" id="KW-0675">Receptor</keyword>
<feature type="domain" description="Ig-like" evidence="11">
    <location>
        <begin position="9"/>
        <end position="129"/>
    </location>
</feature>
<dbReference type="STRING" id="84645.A0A498LFK1"/>
<dbReference type="InterPro" id="IPR013106">
    <property type="entry name" value="Ig_V-set"/>
</dbReference>
<gene>
    <name evidence="13" type="ORF">ROHU_010535</name>
    <name evidence="12" type="ORF">ROHU_032478</name>
</gene>
<feature type="domain" description="Ig-like" evidence="11">
    <location>
        <begin position="556"/>
        <end position="679"/>
    </location>
</feature>
<dbReference type="InterPro" id="IPR007110">
    <property type="entry name" value="Ig-like_dom"/>
</dbReference>
<organism evidence="12 14">
    <name type="scientific">Labeo rohita</name>
    <name type="common">Indian major carp</name>
    <name type="synonym">Cyprinus rohita</name>
    <dbReference type="NCBI Taxonomy" id="84645"/>
    <lineage>
        <taxon>Eukaryota</taxon>
        <taxon>Metazoa</taxon>
        <taxon>Chordata</taxon>
        <taxon>Craniata</taxon>
        <taxon>Vertebrata</taxon>
        <taxon>Euteleostomi</taxon>
        <taxon>Actinopterygii</taxon>
        <taxon>Neopterygii</taxon>
        <taxon>Teleostei</taxon>
        <taxon>Ostariophysi</taxon>
        <taxon>Cypriniformes</taxon>
        <taxon>Cyprinidae</taxon>
        <taxon>Labeoninae</taxon>
        <taxon>Labeonini</taxon>
        <taxon>Labeo</taxon>
    </lineage>
</organism>
<dbReference type="InterPro" id="IPR003598">
    <property type="entry name" value="Ig_sub2"/>
</dbReference>
<dbReference type="Gene3D" id="2.60.40.10">
    <property type="entry name" value="Immunoglobulins"/>
    <property type="match status" value="4"/>
</dbReference>
<feature type="domain" description="Ig-like" evidence="11">
    <location>
        <begin position="418"/>
        <end position="541"/>
    </location>
</feature>
<evidence type="ECO:0000313" key="12">
    <source>
        <dbReference type="EMBL" id="RXN07088.1"/>
    </source>
</evidence>
<dbReference type="SUPFAM" id="SSF48726">
    <property type="entry name" value="Immunoglobulin"/>
    <property type="match status" value="4"/>
</dbReference>
<dbReference type="SMART" id="SM00409">
    <property type="entry name" value="IG"/>
    <property type="match status" value="5"/>
</dbReference>
<accession>A0A498LFK1</accession>
<dbReference type="PANTHER" id="PTHR12207:SF3">
    <property type="entry name" value="PROSTAGLANDIN F2 RECEPTOR NEGATIVE REGULATOR"/>
    <property type="match status" value="1"/>
</dbReference>
<keyword evidence="14" id="KW-1185">Reference proteome</keyword>
<evidence type="ECO:0000256" key="10">
    <source>
        <dbReference type="SAM" id="SignalP"/>
    </source>
</evidence>
<dbReference type="InterPro" id="IPR051102">
    <property type="entry name" value="IgSF_V-set/TM_domain"/>
</dbReference>
<keyword evidence="2 9" id="KW-0812">Transmembrane</keyword>
<evidence type="ECO:0007829" key="15">
    <source>
        <dbReference type="PeptideAtlas" id="A0A498LFK1"/>
    </source>
</evidence>
<dbReference type="FunFam" id="2.60.40.10:FF:000191">
    <property type="entry name" value="Immunoglobulin superfamily member 3"/>
    <property type="match status" value="1"/>
</dbReference>
<evidence type="ECO:0000256" key="9">
    <source>
        <dbReference type="SAM" id="Phobius"/>
    </source>
</evidence>
<keyword evidence="15" id="KW-1267">Proteomics identification</keyword>
<feature type="chain" id="PRO_5036117600" evidence="10">
    <location>
        <begin position="23"/>
        <end position="745"/>
    </location>
</feature>
<evidence type="ECO:0000259" key="11">
    <source>
        <dbReference type="PROSITE" id="PS50835"/>
    </source>
</evidence>
<proteinExistence type="evidence at protein level"/>
<protein>
    <submittedName>
        <fullName evidence="12">Prostaglandin F2 receptor negative regulator-like protein</fullName>
    </submittedName>
</protein>
<evidence type="ECO:0000256" key="3">
    <source>
        <dbReference type="ARBA" id="ARBA00022729"/>
    </source>
</evidence>
<dbReference type="InterPro" id="IPR013783">
    <property type="entry name" value="Ig-like_fold"/>
</dbReference>
<dbReference type="SMART" id="SM00408">
    <property type="entry name" value="IGc2"/>
    <property type="match status" value="3"/>
</dbReference>
<keyword evidence="5 9" id="KW-1133">Transmembrane helix</keyword>
<evidence type="ECO:0000256" key="6">
    <source>
        <dbReference type="ARBA" id="ARBA00023136"/>
    </source>
</evidence>
<evidence type="ECO:0000313" key="14">
    <source>
        <dbReference type="Proteomes" id="UP000290572"/>
    </source>
</evidence>
<evidence type="ECO:0000256" key="5">
    <source>
        <dbReference type="ARBA" id="ARBA00022989"/>
    </source>
</evidence>
<evidence type="ECO:0000256" key="7">
    <source>
        <dbReference type="ARBA" id="ARBA00023157"/>
    </source>
</evidence>
<feature type="signal peptide" evidence="10">
    <location>
        <begin position="1"/>
        <end position="22"/>
    </location>
</feature>